<evidence type="ECO:0000313" key="1">
    <source>
        <dbReference type="EMBL" id="KAK2029499.1"/>
    </source>
</evidence>
<organism evidence="1 2">
    <name type="scientific">Colletotrichum zoysiae</name>
    <dbReference type="NCBI Taxonomy" id="1216348"/>
    <lineage>
        <taxon>Eukaryota</taxon>
        <taxon>Fungi</taxon>
        <taxon>Dikarya</taxon>
        <taxon>Ascomycota</taxon>
        <taxon>Pezizomycotina</taxon>
        <taxon>Sordariomycetes</taxon>
        <taxon>Hypocreomycetidae</taxon>
        <taxon>Glomerellales</taxon>
        <taxon>Glomerellaceae</taxon>
        <taxon>Colletotrichum</taxon>
        <taxon>Colletotrichum graminicola species complex</taxon>
    </lineage>
</organism>
<keyword evidence="2" id="KW-1185">Reference proteome</keyword>
<evidence type="ECO:0000313" key="2">
    <source>
        <dbReference type="Proteomes" id="UP001232148"/>
    </source>
</evidence>
<gene>
    <name evidence="1" type="ORF">LX32DRAFT_355472</name>
</gene>
<dbReference type="EMBL" id="MU842863">
    <property type="protein sequence ID" value="KAK2029499.1"/>
    <property type="molecule type" value="Genomic_DNA"/>
</dbReference>
<reference evidence="1" key="1">
    <citation type="submission" date="2021-06" db="EMBL/GenBank/DDBJ databases">
        <title>Comparative genomics, transcriptomics and evolutionary studies reveal genomic signatures of adaptation to plant cell wall in hemibiotrophic fungi.</title>
        <authorList>
            <consortium name="DOE Joint Genome Institute"/>
            <person name="Baroncelli R."/>
            <person name="Diaz J.F."/>
            <person name="Benocci T."/>
            <person name="Peng M."/>
            <person name="Battaglia E."/>
            <person name="Haridas S."/>
            <person name="Andreopoulos W."/>
            <person name="Labutti K."/>
            <person name="Pangilinan J."/>
            <person name="Floch G.L."/>
            <person name="Makela M.R."/>
            <person name="Henrissat B."/>
            <person name="Grigoriev I.V."/>
            <person name="Crouch J.A."/>
            <person name="De Vries R.P."/>
            <person name="Sukno S.A."/>
            <person name="Thon M.R."/>
        </authorList>
    </citation>
    <scope>NUCLEOTIDE SEQUENCE</scope>
    <source>
        <strain evidence="1">MAFF235873</strain>
    </source>
</reference>
<accession>A0AAD9HK53</accession>
<protein>
    <submittedName>
        <fullName evidence="1">Uncharacterized protein</fullName>
    </submittedName>
</protein>
<sequence>MTNHMWKAHPSLTVKLLHASAMRYGQESVTGGPDLCTLVTYILSEHPLSILLLLHPSRLPLPTDTGTANDCPSLSSPSRHHWFTTAHPRIIAHWCPTVMAHCISGLIDLGTMYLPYSFLGLRSIDTFSGSTCSSVVQENIPILDAVLSVSSPHFGFKAQQCEVRFGVWARGNYVTASPNKPEYRDNISHLDQGGTQYRR</sequence>
<name>A0AAD9HK53_9PEZI</name>
<dbReference type="Proteomes" id="UP001232148">
    <property type="component" value="Unassembled WGS sequence"/>
</dbReference>
<comment type="caution">
    <text evidence="1">The sequence shown here is derived from an EMBL/GenBank/DDBJ whole genome shotgun (WGS) entry which is preliminary data.</text>
</comment>
<proteinExistence type="predicted"/>
<dbReference type="AlphaFoldDB" id="A0AAD9HK53"/>